<dbReference type="Pfam" id="PF11891">
    <property type="entry name" value="RETICULATA-like"/>
    <property type="match status" value="1"/>
</dbReference>
<keyword evidence="9" id="KW-0472">Membrane</keyword>
<sequence>MQALPGAARPGQVPMLAQAAGVLRLSVLEAFFALVSGSWLTRTLAQLLPAFRDRLIADRLFLFKVLAEVAIDAGCATVAEVRKRGDEFWSEFEFYLSDLLVGLVLDVVLVSLLAPVAVKGRGRPKQTGWLQRRLAALPSAVFEASTPARPYSAAARVGCLGVKAVEYGVAGTICGILGQGLANGLMQVKRRCQGGARDGDVELPPVVGTGLVWGLFMGVSSNVRYQIVFGLERLVELTIAKRVPQVAYGTTVALRFANNVIGGEQFVDLARWAGVQ</sequence>
<dbReference type="GO" id="GO:0099402">
    <property type="term" value="P:plant organ development"/>
    <property type="evidence" value="ECO:0007669"/>
    <property type="project" value="TreeGrafter"/>
</dbReference>
<keyword evidence="11" id="KW-1185">Reference proteome</keyword>
<reference evidence="10" key="1">
    <citation type="submission" date="2021-01" db="EMBL/GenBank/DDBJ databases">
        <authorList>
            <person name="Eckstrom K.M.E."/>
        </authorList>
    </citation>
    <scope>NUCLEOTIDE SEQUENCE</scope>
    <source>
        <strain evidence="10">UVCC 0001</strain>
    </source>
</reference>
<evidence type="ECO:0000256" key="4">
    <source>
        <dbReference type="ARBA" id="ARBA00022528"/>
    </source>
</evidence>
<organism evidence="10 11">
    <name type="scientific">Prototheca wickerhamii</name>
    <dbReference type="NCBI Taxonomy" id="3111"/>
    <lineage>
        <taxon>Eukaryota</taxon>
        <taxon>Viridiplantae</taxon>
        <taxon>Chlorophyta</taxon>
        <taxon>core chlorophytes</taxon>
        <taxon>Trebouxiophyceae</taxon>
        <taxon>Chlorellales</taxon>
        <taxon>Chlorellaceae</taxon>
        <taxon>Prototheca</taxon>
    </lineage>
</organism>
<evidence type="ECO:0000256" key="6">
    <source>
        <dbReference type="ARBA" id="ARBA00022692"/>
    </source>
</evidence>
<dbReference type="AlphaFoldDB" id="A0AAD9MK02"/>
<protein>
    <submittedName>
        <fullName evidence="10">Uncharacterized protein</fullName>
    </submittedName>
</protein>
<comment type="caution">
    <text evidence="10">The sequence shown here is derived from an EMBL/GenBank/DDBJ whole genome shotgun (WGS) entry which is preliminary data.</text>
</comment>
<evidence type="ECO:0000256" key="2">
    <source>
        <dbReference type="ARBA" id="ARBA00004229"/>
    </source>
</evidence>
<proteinExistence type="inferred from homology"/>
<evidence type="ECO:0000313" key="11">
    <source>
        <dbReference type="Proteomes" id="UP001255856"/>
    </source>
</evidence>
<evidence type="ECO:0000256" key="7">
    <source>
        <dbReference type="ARBA" id="ARBA00022946"/>
    </source>
</evidence>
<evidence type="ECO:0000256" key="3">
    <source>
        <dbReference type="ARBA" id="ARBA00010793"/>
    </source>
</evidence>
<evidence type="ECO:0000256" key="9">
    <source>
        <dbReference type="ARBA" id="ARBA00023136"/>
    </source>
</evidence>
<dbReference type="Proteomes" id="UP001255856">
    <property type="component" value="Unassembled WGS sequence"/>
</dbReference>
<gene>
    <name evidence="10" type="ORF">QBZ16_000571</name>
</gene>
<dbReference type="EMBL" id="JASFZW010000001">
    <property type="protein sequence ID" value="KAK2080717.1"/>
    <property type="molecule type" value="Genomic_DNA"/>
</dbReference>
<dbReference type="InterPro" id="IPR021825">
    <property type="entry name" value="RETICULATA-related"/>
</dbReference>
<keyword evidence="7" id="KW-0809">Transit peptide</keyword>
<dbReference type="PANTHER" id="PTHR31038">
    <property type="entry name" value="EXPRESSED PROTEIN-RELATED"/>
    <property type="match status" value="1"/>
</dbReference>
<keyword evidence="8" id="KW-1133">Transmembrane helix</keyword>
<comment type="similarity">
    <text evidence="3">Belongs to the RETICULATA family.</text>
</comment>
<keyword evidence="5" id="KW-0934">Plastid</keyword>
<keyword evidence="4" id="KW-0150">Chloroplast</keyword>
<name>A0AAD9MK02_PROWI</name>
<evidence type="ECO:0000256" key="5">
    <source>
        <dbReference type="ARBA" id="ARBA00022640"/>
    </source>
</evidence>
<comment type="subcellular location">
    <subcellularLocation>
        <location evidence="1">Membrane</location>
        <topology evidence="1">Multi-pass membrane protein</topology>
    </subcellularLocation>
    <subcellularLocation>
        <location evidence="2">Plastid</location>
        <location evidence="2">Chloroplast</location>
    </subcellularLocation>
</comment>
<dbReference type="PANTHER" id="PTHR31038:SF10">
    <property type="entry name" value="OS04G0524400 PROTEIN"/>
    <property type="match status" value="1"/>
</dbReference>
<accession>A0AAD9MK02</accession>
<evidence type="ECO:0000256" key="1">
    <source>
        <dbReference type="ARBA" id="ARBA00004141"/>
    </source>
</evidence>
<evidence type="ECO:0000256" key="8">
    <source>
        <dbReference type="ARBA" id="ARBA00022989"/>
    </source>
</evidence>
<evidence type="ECO:0000313" key="10">
    <source>
        <dbReference type="EMBL" id="KAK2080717.1"/>
    </source>
</evidence>
<keyword evidence="6" id="KW-0812">Transmembrane</keyword>
<dbReference type="GO" id="GO:0009706">
    <property type="term" value="C:chloroplast inner membrane"/>
    <property type="evidence" value="ECO:0007669"/>
    <property type="project" value="TreeGrafter"/>
</dbReference>